<reference evidence="1" key="2">
    <citation type="submission" date="2019-03" db="EMBL/GenBank/DDBJ databases">
        <authorList>
            <person name="Chen S.-C."/>
            <person name="Wu S.-Y."/>
            <person name="Lai M.-C."/>
        </authorList>
    </citation>
    <scope>NUCLEOTIDE SEQUENCE</scope>
    <source>
        <strain evidence="1">ML15</strain>
    </source>
</reference>
<keyword evidence="2" id="KW-1185">Reference proteome</keyword>
<sequence length="183" mass="21352">MSKIDDLRAAYKRQVSLPWNDSLSPQEKVWFCIYDPPLERRLQKQMELFAIDTREAGHNWVLIDLTILFDQFLASNEYREKYYQNPKLIKFEEINFLEFLSEYVEKHAKRSTFSSVIAITGIGSLYGIIRISKVVEEIVNNIPIPGRLLVFFPGERDGRNYRLLKARDGWNYLATPIEAGGTD</sequence>
<accession>A0A8G1A165</accession>
<evidence type="ECO:0000313" key="2">
    <source>
        <dbReference type="Proteomes" id="UP000826709"/>
    </source>
</evidence>
<dbReference type="Proteomes" id="UP000826709">
    <property type="component" value="Chromosome"/>
</dbReference>
<evidence type="ECO:0000313" key="1">
    <source>
        <dbReference type="EMBL" id="QYZ78640.1"/>
    </source>
</evidence>
<dbReference type="AlphaFoldDB" id="A0A8G1A165"/>
<reference evidence="1" key="1">
    <citation type="journal article" date="2005" name="Int. J. Syst. Evol. Microbiol.">
        <title>Methanofollis formosanus sp. nov., isolated from a fish pond.</title>
        <authorList>
            <person name="Wu S.Y."/>
            <person name="Chen S.C."/>
            <person name="Lai M.C."/>
        </authorList>
    </citation>
    <scope>NUCLEOTIDE SEQUENCE</scope>
    <source>
        <strain evidence="1">ML15</strain>
    </source>
</reference>
<dbReference type="InterPro" id="IPR014858">
    <property type="entry name" value="BrxB"/>
</dbReference>
<dbReference type="Pfam" id="PF08747">
    <property type="entry name" value="BrxB"/>
    <property type="match status" value="1"/>
</dbReference>
<dbReference type="EMBL" id="CP037968">
    <property type="protein sequence ID" value="QYZ78640.1"/>
    <property type="molecule type" value="Genomic_DNA"/>
</dbReference>
<dbReference type="RefSeq" id="WP_220682403.1">
    <property type="nucleotide sequence ID" value="NZ_CP037968.1"/>
</dbReference>
<name>A0A8G1A165_9EURY</name>
<organism evidence="1 2">
    <name type="scientific">Methanofollis formosanus</name>
    <dbReference type="NCBI Taxonomy" id="299308"/>
    <lineage>
        <taxon>Archaea</taxon>
        <taxon>Methanobacteriati</taxon>
        <taxon>Methanobacteriota</taxon>
        <taxon>Stenosarchaea group</taxon>
        <taxon>Methanomicrobia</taxon>
        <taxon>Methanomicrobiales</taxon>
        <taxon>Methanomicrobiaceae</taxon>
        <taxon>Methanofollis</taxon>
    </lineage>
</organism>
<gene>
    <name evidence="1" type="ORF">E2N92_03975</name>
</gene>
<proteinExistence type="predicted"/>
<dbReference type="KEGG" id="mfk:E2N92_03975"/>
<dbReference type="OrthoDB" id="111681at2157"/>
<protein>
    <submittedName>
        <fullName evidence="1">DUF1788 domain-containing protein</fullName>
    </submittedName>
</protein>